<proteinExistence type="inferred from homology"/>
<evidence type="ECO:0000313" key="7">
    <source>
        <dbReference type="EMBL" id="ESO10943.1"/>
    </source>
</evidence>
<protein>
    <recommendedName>
        <fullName evidence="6">NADP-dependent oxidoreductase domain-containing protein</fullName>
    </recommendedName>
</protein>
<name>T1G0V2_HELRO</name>
<dbReference type="KEGG" id="hro:HELRODRAFT_72081"/>
<dbReference type="CTD" id="20214700"/>
<dbReference type="EMBL" id="KB095858">
    <property type="protein sequence ID" value="ESO10943.1"/>
    <property type="molecule type" value="Genomic_DNA"/>
</dbReference>
<dbReference type="InParanoid" id="T1G0V2"/>
<dbReference type="OrthoDB" id="416253at2759"/>
<reference evidence="8" key="3">
    <citation type="submission" date="2015-06" db="UniProtKB">
        <authorList>
            <consortium name="EnsemblMetazoa"/>
        </authorList>
    </citation>
    <scope>IDENTIFICATION</scope>
</reference>
<dbReference type="PROSITE" id="PS00063">
    <property type="entry name" value="ALDOKETO_REDUCTASE_3"/>
    <property type="match status" value="1"/>
</dbReference>
<organism evidence="8 9">
    <name type="scientific">Helobdella robusta</name>
    <name type="common">Californian leech</name>
    <dbReference type="NCBI Taxonomy" id="6412"/>
    <lineage>
        <taxon>Eukaryota</taxon>
        <taxon>Metazoa</taxon>
        <taxon>Spiralia</taxon>
        <taxon>Lophotrochozoa</taxon>
        <taxon>Annelida</taxon>
        <taxon>Clitellata</taxon>
        <taxon>Hirudinea</taxon>
        <taxon>Rhynchobdellida</taxon>
        <taxon>Glossiphoniidae</taxon>
        <taxon>Helobdella</taxon>
    </lineage>
</organism>
<dbReference type="InterPro" id="IPR018170">
    <property type="entry name" value="Aldo/ket_reductase_CS"/>
</dbReference>
<feature type="site" description="Lowers pKa of active site Tyr" evidence="5">
    <location>
        <position position="78"/>
    </location>
</feature>
<dbReference type="GeneID" id="20214700"/>
<dbReference type="STRING" id="6412.T1G0V2"/>
<dbReference type="EMBL" id="AMQM01002784">
    <property type="status" value="NOT_ANNOTATED_CDS"/>
    <property type="molecule type" value="Genomic_DNA"/>
</dbReference>
<feature type="binding site" evidence="4">
    <location>
        <position position="111"/>
    </location>
    <ligand>
        <name>substrate</name>
    </ligand>
</feature>
<reference evidence="9" key="1">
    <citation type="submission" date="2012-12" db="EMBL/GenBank/DDBJ databases">
        <authorList>
            <person name="Hellsten U."/>
            <person name="Grimwood J."/>
            <person name="Chapman J.A."/>
            <person name="Shapiro H."/>
            <person name="Aerts A."/>
            <person name="Otillar R.P."/>
            <person name="Terry A.Y."/>
            <person name="Boore J.L."/>
            <person name="Simakov O."/>
            <person name="Marletaz F."/>
            <person name="Cho S.-J."/>
            <person name="Edsinger-Gonzales E."/>
            <person name="Havlak P."/>
            <person name="Kuo D.-H."/>
            <person name="Larsson T."/>
            <person name="Lv J."/>
            <person name="Arendt D."/>
            <person name="Savage R."/>
            <person name="Osoegawa K."/>
            <person name="de Jong P."/>
            <person name="Lindberg D.R."/>
            <person name="Seaver E.C."/>
            <person name="Weisblat D.A."/>
            <person name="Putnam N.H."/>
            <person name="Grigoriev I.V."/>
            <person name="Rokhsar D.S."/>
        </authorList>
    </citation>
    <scope>NUCLEOTIDE SEQUENCE</scope>
</reference>
<dbReference type="PANTHER" id="PTHR43827:SF13">
    <property type="entry name" value="ALDO_KETO REDUCTASE FAMILY PROTEIN"/>
    <property type="match status" value="1"/>
</dbReference>
<dbReference type="GO" id="GO:0016491">
    <property type="term" value="F:oxidoreductase activity"/>
    <property type="evidence" value="ECO:0007669"/>
    <property type="project" value="UniProtKB-KW"/>
</dbReference>
<dbReference type="OMA" id="ANGAHWG"/>
<evidence type="ECO:0000256" key="2">
    <source>
        <dbReference type="ARBA" id="ARBA00023002"/>
    </source>
</evidence>
<dbReference type="eggNOG" id="KOG1577">
    <property type="taxonomic scope" value="Eukaryota"/>
</dbReference>
<dbReference type="InterPro" id="IPR036812">
    <property type="entry name" value="NAD(P)_OxRdtase_dom_sf"/>
</dbReference>
<dbReference type="PIRSF" id="PIRSF000097">
    <property type="entry name" value="AKR"/>
    <property type="match status" value="1"/>
</dbReference>
<dbReference type="PROSITE" id="PS00798">
    <property type="entry name" value="ALDOKETO_REDUCTASE_1"/>
    <property type="match status" value="1"/>
</dbReference>
<evidence type="ECO:0000259" key="6">
    <source>
        <dbReference type="Pfam" id="PF00248"/>
    </source>
</evidence>
<keyword evidence="9" id="KW-1185">Reference proteome</keyword>
<reference evidence="7 9" key="2">
    <citation type="journal article" date="2013" name="Nature">
        <title>Insights into bilaterian evolution from three spiralian genomes.</title>
        <authorList>
            <person name="Simakov O."/>
            <person name="Marletaz F."/>
            <person name="Cho S.J."/>
            <person name="Edsinger-Gonzales E."/>
            <person name="Havlak P."/>
            <person name="Hellsten U."/>
            <person name="Kuo D.H."/>
            <person name="Larsson T."/>
            <person name="Lv J."/>
            <person name="Arendt D."/>
            <person name="Savage R."/>
            <person name="Osoegawa K."/>
            <person name="de Jong P."/>
            <person name="Grimwood J."/>
            <person name="Chapman J.A."/>
            <person name="Shapiro H."/>
            <person name="Aerts A."/>
            <person name="Otillar R.P."/>
            <person name="Terry A.Y."/>
            <person name="Boore J.L."/>
            <person name="Grigoriev I.V."/>
            <person name="Lindberg D.R."/>
            <person name="Seaver E.C."/>
            <person name="Weisblat D.A."/>
            <person name="Putnam N.H."/>
            <person name="Rokhsar D.S."/>
        </authorList>
    </citation>
    <scope>NUCLEOTIDE SEQUENCE</scope>
</reference>
<sequence length="275" mass="30976">MSSLDSFIELNDGVKIPNFGLGLYLVGSGSEAELSLLFALKQGYRLLDTAQFYENEADVGKAIKKSGIDRKSICVVSKVWDSNHGYEATIKSVKNSLSLFQLEYVDIFLIHSPGSGRNIDTYKALLELKGQGLIKSVGVSNFGIQHLKGLEEAGLPTPSINQIELHPFCRREKLVDYCREKGICVMGYCPLARGKCFNDPDLINMAKEHNKSVAQVMIRWSLDKGFVTIPKSSNPKRIQENMEVFDFKLTEKNHQILVFSLHFVYYIYTFISECI</sequence>
<gene>
    <name evidence="8" type="primary">20214700</name>
    <name evidence="7" type="ORF">HELRODRAFT_72081</name>
</gene>
<dbReference type="Gene3D" id="3.20.20.100">
    <property type="entry name" value="NADP-dependent oxidoreductase domain"/>
    <property type="match status" value="1"/>
</dbReference>
<dbReference type="InterPro" id="IPR023210">
    <property type="entry name" value="NADP_OxRdtase_dom"/>
</dbReference>
<dbReference type="PANTHER" id="PTHR43827">
    <property type="entry name" value="2,5-DIKETO-D-GLUCONIC ACID REDUCTASE"/>
    <property type="match status" value="1"/>
</dbReference>
<dbReference type="HOGENOM" id="CLU_023205_0_1_1"/>
<evidence type="ECO:0000313" key="8">
    <source>
        <dbReference type="EnsemblMetazoa" id="HelroP72081"/>
    </source>
</evidence>
<dbReference type="InterPro" id="IPR020471">
    <property type="entry name" value="AKR"/>
</dbReference>
<evidence type="ECO:0000256" key="4">
    <source>
        <dbReference type="PIRSR" id="PIRSR000097-2"/>
    </source>
</evidence>
<accession>T1G0V2</accession>
<dbReference type="FunFam" id="3.20.20.100:FF:000015">
    <property type="entry name" value="Oxidoreductase, aldo/keto reductase family"/>
    <property type="match status" value="1"/>
</dbReference>
<dbReference type="Pfam" id="PF00248">
    <property type="entry name" value="Aldo_ket_red"/>
    <property type="match status" value="1"/>
</dbReference>
<evidence type="ECO:0000256" key="3">
    <source>
        <dbReference type="PIRSR" id="PIRSR000097-1"/>
    </source>
</evidence>
<dbReference type="EnsemblMetazoa" id="HelroT72081">
    <property type="protein sequence ID" value="HelroP72081"/>
    <property type="gene ID" value="HelroG72081"/>
</dbReference>
<dbReference type="PRINTS" id="PR00069">
    <property type="entry name" value="ALDKETRDTASE"/>
</dbReference>
<dbReference type="RefSeq" id="XP_009011212.1">
    <property type="nucleotide sequence ID" value="XM_009012964.1"/>
</dbReference>
<feature type="domain" description="NADP-dependent oxidoreductase" evidence="6">
    <location>
        <begin position="35"/>
        <end position="256"/>
    </location>
</feature>
<evidence type="ECO:0000256" key="1">
    <source>
        <dbReference type="ARBA" id="ARBA00007905"/>
    </source>
</evidence>
<feature type="active site" description="Proton donor" evidence="3">
    <location>
        <position position="53"/>
    </location>
</feature>
<dbReference type="CDD" id="cd19071">
    <property type="entry name" value="AKR_AKR1-5-like"/>
    <property type="match status" value="1"/>
</dbReference>
<keyword evidence="2" id="KW-0560">Oxidoreductase</keyword>
<comment type="similarity">
    <text evidence="1">Belongs to the aldo/keto reductase family.</text>
</comment>
<evidence type="ECO:0000313" key="9">
    <source>
        <dbReference type="Proteomes" id="UP000015101"/>
    </source>
</evidence>
<dbReference type="AlphaFoldDB" id="T1G0V2"/>
<dbReference type="Proteomes" id="UP000015101">
    <property type="component" value="Unassembled WGS sequence"/>
</dbReference>
<evidence type="ECO:0000256" key="5">
    <source>
        <dbReference type="PIRSR" id="PIRSR000097-3"/>
    </source>
</evidence>
<dbReference type="PROSITE" id="PS00062">
    <property type="entry name" value="ALDOKETO_REDUCTASE_2"/>
    <property type="match status" value="1"/>
</dbReference>
<dbReference type="SUPFAM" id="SSF51430">
    <property type="entry name" value="NAD(P)-linked oxidoreductase"/>
    <property type="match status" value="1"/>
</dbReference>